<feature type="binding site" evidence="17">
    <location>
        <position position="210"/>
    </location>
    <ligand>
        <name>NADP(+)</name>
        <dbReference type="ChEBI" id="CHEBI:58349"/>
    </ligand>
</feature>
<feature type="binding site" evidence="17">
    <location>
        <position position="168"/>
    </location>
    <ligand>
        <name>NADP(+)</name>
        <dbReference type="ChEBI" id="CHEBI:58349"/>
    </ligand>
</feature>
<keyword evidence="11 15" id="KW-0560">Oxidoreductase</keyword>
<comment type="similarity">
    <text evidence="5 15">In the C-terminal section; belongs to the HTP reductase family.</text>
</comment>
<feature type="binding site" evidence="17">
    <location>
        <position position="182"/>
    </location>
    <ligand>
        <name>substrate</name>
    </ligand>
</feature>
<dbReference type="Gene3D" id="3.40.140.10">
    <property type="entry name" value="Cytidine Deaminase, domain 2"/>
    <property type="match status" value="1"/>
</dbReference>
<keyword evidence="6 15" id="KW-0686">Riboflavin biosynthesis</keyword>
<dbReference type="GO" id="GO:0008835">
    <property type="term" value="F:diaminohydroxyphosphoribosylaminopyrimidine deaminase activity"/>
    <property type="evidence" value="ECO:0007669"/>
    <property type="project" value="UniProtKB-EC"/>
</dbReference>
<feature type="binding site" evidence="17">
    <location>
        <position position="198"/>
    </location>
    <ligand>
        <name>substrate</name>
    </ligand>
</feature>
<dbReference type="Proteomes" id="UP000235036">
    <property type="component" value="Unassembled WGS sequence"/>
</dbReference>
<name>A0A2N6JZC6_FISMU</name>
<keyword evidence="12" id="KW-0511">Multifunctional enzyme</keyword>
<dbReference type="FunFam" id="3.40.140.10:FF:000025">
    <property type="entry name" value="Riboflavin biosynthesis protein RibD"/>
    <property type="match status" value="1"/>
</dbReference>
<evidence type="ECO:0000256" key="17">
    <source>
        <dbReference type="PIRSR" id="PIRSR006769-2"/>
    </source>
</evidence>
<dbReference type="RefSeq" id="WP_016865090.1">
    <property type="nucleotide sequence ID" value="NZ_CAWNVR010000565.1"/>
</dbReference>
<keyword evidence="9 15" id="KW-0862">Zinc</keyword>
<dbReference type="SUPFAM" id="SSF53927">
    <property type="entry name" value="Cytidine deaminase-like"/>
    <property type="match status" value="1"/>
</dbReference>
<dbReference type="InterPro" id="IPR024072">
    <property type="entry name" value="DHFR-like_dom_sf"/>
</dbReference>
<evidence type="ECO:0000256" key="10">
    <source>
        <dbReference type="ARBA" id="ARBA00022857"/>
    </source>
</evidence>
<dbReference type="GO" id="GO:0008703">
    <property type="term" value="F:5-amino-6-(5-phosphoribosylamino)uracil reductase activity"/>
    <property type="evidence" value="ECO:0007669"/>
    <property type="project" value="UniProtKB-EC"/>
</dbReference>
<sequence length="377" mass="40198">MIKSDSHPQQKVGTEFDRAMMRRCLELARRALGCTSPNPMVGAVIVKDGEIIGEGFHPRAGEPHAEVFALKAAGANARGATIYVSLEPCNHYGRTPPCSEALIAAGVAKVVVGMVDPNPLVAGGGIAKLRAAGIEVIVGVEEEACRKLNEGFIHRILYKRPLGILKYAMTLDGKIATTTGHSAWVTNQEARSVVHQLRAACDAVIVGGNTVRLDNPHLTSRQQGAHNPLRIVMSRSLNLPAQANLWKTEEAPTLVLTDVGANPVSRKMLLKQGVEVIELSPLTPEKVMAYLYDRGFCSVLWECGGTLAANAIAQGSVQKILAFIAPKIIGGSNAPTPVGDLGLTTMTEALSLERVEVRVVGADCLIEGYLPQKVINL</sequence>
<evidence type="ECO:0000256" key="15">
    <source>
        <dbReference type="PIRNR" id="PIRNR006769"/>
    </source>
</evidence>
<dbReference type="NCBIfam" id="TIGR00227">
    <property type="entry name" value="ribD_Cterm"/>
    <property type="match status" value="1"/>
</dbReference>
<feature type="binding site" evidence="18">
    <location>
        <position position="64"/>
    </location>
    <ligand>
        <name>Zn(2+)</name>
        <dbReference type="ChEBI" id="CHEBI:29105"/>
        <note>catalytic</note>
    </ligand>
</feature>
<evidence type="ECO:0000256" key="1">
    <source>
        <dbReference type="ARBA" id="ARBA00002151"/>
    </source>
</evidence>
<comment type="pathway">
    <text evidence="2 15">Cofactor biosynthesis; riboflavin biosynthesis; 5-amino-6-(D-ribitylamino)uracil from GTP: step 2/4.</text>
</comment>
<dbReference type="Gene3D" id="3.40.430.10">
    <property type="entry name" value="Dihydrofolate Reductase, subunit A"/>
    <property type="match status" value="1"/>
</dbReference>
<dbReference type="NCBIfam" id="TIGR00326">
    <property type="entry name" value="eubact_ribD"/>
    <property type="match status" value="1"/>
</dbReference>
<keyword evidence="21" id="KW-1185">Reference proteome</keyword>
<feature type="active site" description="Proton donor" evidence="16">
    <location>
        <position position="66"/>
    </location>
</feature>
<comment type="similarity">
    <text evidence="4 15">In the N-terminal section; belongs to the cytidine and deoxycytidylate deaminase family.</text>
</comment>
<dbReference type="GO" id="GO:0008270">
    <property type="term" value="F:zinc ion binding"/>
    <property type="evidence" value="ECO:0007669"/>
    <property type="project" value="InterPro"/>
</dbReference>
<evidence type="ECO:0000256" key="3">
    <source>
        <dbReference type="ARBA" id="ARBA00004910"/>
    </source>
</evidence>
<evidence type="ECO:0000256" key="8">
    <source>
        <dbReference type="ARBA" id="ARBA00022801"/>
    </source>
</evidence>
<dbReference type="InterPro" id="IPR002734">
    <property type="entry name" value="RibDG_C"/>
</dbReference>
<comment type="catalytic activity">
    <reaction evidence="13 15">
        <text>5-amino-6-(5-phospho-D-ribitylamino)uracil + NADP(+) = 5-amino-6-(5-phospho-D-ribosylamino)uracil + NADPH + H(+)</text>
        <dbReference type="Rhea" id="RHEA:17845"/>
        <dbReference type="ChEBI" id="CHEBI:15378"/>
        <dbReference type="ChEBI" id="CHEBI:57783"/>
        <dbReference type="ChEBI" id="CHEBI:58349"/>
        <dbReference type="ChEBI" id="CHEBI:58421"/>
        <dbReference type="ChEBI" id="CHEBI:58453"/>
        <dbReference type="EC" id="1.1.1.193"/>
    </reaction>
</comment>
<evidence type="ECO:0000256" key="16">
    <source>
        <dbReference type="PIRSR" id="PIRSR006769-1"/>
    </source>
</evidence>
<dbReference type="InterPro" id="IPR016192">
    <property type="entry name" value="APOBEC/CMP_deaminase_Zn-bd"/>
</dbReference>
<evidence type="ECO:0000256" key="9">
    <source>
        <dbReference type="ARBA" id="ARBA00022833"/>
    </source>
</evidence>
<dbReference type="GO" id="GO:0009231">
    <property type="term" value="P:riboflavin biosynthetic process"/>
    <property type="evidence" value="ECO:0007669"/>
    <property type="project" value="UniProtKB-UniPathway"/>
</dbReference>
<evidence type="ECO:0000256" key="12">
    <source>
        <dbReference type="ARBA" id="ARBA00023268"/>
    </source>
</evidence>
<evidence type="ECO:0000256" key="11">
    <source>
        <dbReference type="ARBA" id="ARBA00023002"/>
    </source>
</evidence>
<evidence type="ECO:0000256" key="2">
    <source>
        <dbReference type="ARBA" id="ARBA00004882"/>
    </source>
</evidence>
<feature type="binding site" evidence="17">
    <location>
        <position position="221"/>
    </location>
    <ligand>
        <name>NADP(+)</name>
        <dbReference type="ChEBI" id="CHEBI:58349"/>
    </ligand>
</feature>
<feature type="binding site" evidence="17">
    <location>
        <position position="218"/>
    </location>
    <ligand>
        <name>substrate</name>
    </ligand>
</feature>
<dbReference type="InterPro" id="IPR004794">
    <property type="entry name" value="Eubact_RibD"/>
</dbReference>
<dbReference type="Pfam" id="PF00383">
    <property type="entry name" value="dCMP_cyt_deam_1"/>
    <property type="match status" value="1"/>
</dbReference>
<dbReference type="PROSITE" id="PS51747">
    <property type="entry name" value="CYT_DCMP_DEAMINASES_2"/>
    <property type="match status" value="1"/>
</dbReference>
<dbReference type="GO" id="GO:0050661">
    <property type="term" value="F:NADP binding"/>
    <property type="evidence" value="ECO:0007669"/>
    <property type="project" value="InterPro"/>
</dbReference>
<dbReference type="PANTHER" id="PTHR38011:SF7">
    <property type="entry name" value="2,5-DIAMINO-6-RIBOSYLAMINO-4(3H)-PYRIMIDINONE 5'-PHOSPHATE REDUCTASE"/>
    <property type="match status" value="1"/>
</dbReference>
<dbReference type="EC" id="3.5.4.26" evidence="15"/>
<proteinExistence type="inferred from homology"/>
<feature type="binding site" evidence="17">
    <location>
        <position position="302"/>
    </location>
    <ligand>
        <name>substrate</name>
    </ligand>
</feature>
<dbReference type="AlphaFoldDB" id="A0A2N6JZC6"/>
<feature type="binding site" evidence="17">
    <location>
        <position position="184"/>
    </location>
    <ligand>
        <name>NADP(+)</name>
        <dbReference type="ChEBI" id="CHEBI:58349"/>
    </ligand>
</feature>
<dbReference type="InterPro" id="IPR002125">
    <property type="entry name" value="CMP_dCMP_dom"/>
</dbReference>
<feature type="binding site" evidence="18">
    <location>
        <position position="89"/>
    </location>
    <ligand>
        <name>Zn(2+)</name>
        <dbReference type="ChEBI" id="CHEBI:29105"/>
        <note>catalytic</note>
    </ligand>
</feature>
<comment type="function">
    <text evidence="1 15">Converts 2,5-diamino-6-(ribosylamino)-4(3h)-pyrimidinone 5'-phosphate into 5-amino-6-(ribosylamino)-2,4(1h,3h)-pyrimidinedione 5'-phosphate.</text>
</comment>
<dbReference type="InterPro" id="IPR050765">
    <property type="entry name" value="Riboflavin_Biosynth_HTPR"/>
</dbReference>
<evidence type="ECO:0000256" key="4">
    <source>
        <dbReference type="ARBA" id="ARBA00005259"/>
    </source>
</evidence>
<dbReference type="PROSITE" id="PS00903">
    <property type="entry name" value="CYT_DCMP_DEAMINASES_1"/>
    <property type="match status" value="1"/>
</dbReference>
<evidence type="ECO:0000313" key="21">
    <source>
        <dbReference type="Proteomes" id="UP000235036"/>
    </source>
</evidence>
<dbReference type="CDD" id="cd01284">
    <property type="entry name" value="Riboflavin_deaminase-reductase"/>
    <property type="match status" value="1"/>
</dbReference>
<dbReference type="InterPro" id="IPR016193">
    <property type="entry name" value="Cytidine_deaminase-like"/>
</dbReference>
<comment type="pathway">
    <text evidence="3 15">Cofactor biosynthesis; riboflavin biosynthesis; 5-amino-6-(D-ribitylamino)uracil from GTP: step 3/4.</text>
</comment>
<feature type="domain" description="CMP/dCMP-type deaminase" evidence="19">
    <location>
        <begin position="15"/>
        <end position="137"/>
    </location>
</feature>
<protein>
    <recommendedName>
        <fullName evidence="15">Riboflavin biosynthesis protein RibD</fullName>
    </recommendedName>
    <domain>
        <recommendedName>
            <fullName evidence="15">Diaminohydroxyphosphoribosylaminopyrimidine deaminase</fullName>
            <shortName evidence="15">DRAP deaminase</shortName>
            <ecNumber evidence="15">3.5.4.26</ecNumber>
        </recommendedName>
        <alternativeName>
            <fullName evidence="15">Riboflavin-specific deaminase</fullName>
        </alternativeName>
    </domain>
    <domain>
        <recommendedName>
            <fullName evidence="15">5-amino-6-(5-phosphoribosylamino)uracil reductase</fullName>
            <ecNumber evidence="15">1.1.1.193</ecNumber>
        </recommendedName>
        <alternativeName>
            <fullName evidence="15">HTP reductase</fullName>
        </alternativeName>
    </domain>
</protein>
<comment type="cofactor">
    <cofactor evidence="15 18">
        <name>Zn(2+)</name>
        <dbReference type="ChEBI" id="CHEBI:29105"/>
    </cofactor>
    <text evidence="15 18">Binds 1 zinc ion.</text>
</comment>
<gene>
    <name evidence="20" type="primary">ribD</name>
    <name evidence="20" type="ORF">CEN44_19415</name>
</gene>
<evidence type="ECO:0000256" key="13">
    <source>
        <dbReference type="ARBA" id="ARBA00049861"/>
    </source>
</evidence>
<feature type="binding site" evidence="18">
    <location>
        <position position="98"/>
    </location>
    <ligand>
        <name>Zn(2+)</name>
        <dbReference type="ChEBI" id="CHEBI:29105"/>
        <note>catalytic</note>
    </ligand>
</feature>
<dbReference type="InterPro" id="IPR011549">
    <property type="entry name" value="RibD_C"/>
</dbReference>
<keyword evidence="7 15" id="KW-0479">Metal-binding</keyword>
<evidence type="ECO:0000256" key="5">
    <source>
        <dbReference type="ARBA" id="ARBA00007417"/>
    </source>
</evidence>
<dbReference type="EMBL" id="NRQW01000445">
    <property type="protein sequence ID" value="PLZ86709.1"/>
    <property type="molecule type" value="Genomic_DNA"/>
</dbReference>
<evidence type="ECO:0000259" key="19">
    <source>
        <dbReference type="PROSITE" id="PS51747"/>
    </source>
</evidence>
<dbReference type="SUPFAM" id="SSF53597">
    <property type="entry name" value="Dihydrofolate reductase-like"/>
    <property type="match status" value="1"/>
</dbReference>
<evidence type="ECO:0000256" key="6">
    <source>
        <dbReference type="ARBA" id="ARBA00022619"/>
    </source>
</evidence>
<organism evidence="20 21">
    <name type="scientific">Fischerella muscicola CCMEE 5323</name>
    <dbReference type="NCBI Taxonomy" id="2019572"/>
    <lineage>
        <taxon>Bacteria</taxon>
        <taxon>Bacillati</taxon>
        <taxon>Cyanobacteriota</taxon>
        <taxon>Cyanophyceae</taxon>
        <taxon>Nostocales</taxon>
        <taxon>Hapalosiphonaceae</taxon>
        <taxon>Fischerella</taxon>
    </lineage>
</organism>
<evidence type="ECO:0000256" key="18">
    <source>
        <dbReference type="PIRSR" id="PIRSR006769-3"/>
    </source>
</evidence>
<keyword evidence="8 15" id="KW-0378">Hydrolase</keyword>
<keyword evidence="10 15" id="KW-0521">NADP</keyword>
<dbReference type="PIRSF" id="PIRSF006769">
    <property type="entry name" value="RibD"/>
    <property type="match status" value="1"/>
</dbReference>
<comment type="catalytic activity">
    <reaction evidence="14 15">
        <text>2,5-diamino-6-hydroxy-4-(5-phosphoribosylamino)-pyrimidine + H2O + H(+) = 5-amino-6-(5-phospho-D-ribosylamino)uracil + NH4(+)</text>
        <dbReference type="Rhea" id="RHEA:21868"/>
        <dbReference type="ChEBI" id="CHEBI:15377"/>
        <dbReference type="ChEBI" id="CHEBI:15378"/>
        <dbReference type="ChEBI" id="CHEBI:28938"/>
        <dbReference type="ChEBI" id="CHEBI:58453"/>
        <dbReference type="ChEBI" id="CHEBI:58614"/>
        <dbReference type="EC" id="3.5.4.26"/>
    </reaction>
</comment>
<evidence type="ECO:0000256" key="7">
    <source>
        <dbReference type="ARBA" id="ARBA00022723"/>
    </source>
</evidence>
<evidence type="ECO:0000313" key="20">
    <source>
        <dbReference type="EMBL" id="PLZ86709.1"/>
    </source>
</evidence>
<dbReference type="EC" id="1.1.1.193" evidence="15"/>
<dbReference type="PANTHER" id="PTHR38011">
    <property type="entry name" value="DIHYDROFOLATE REDUCTASE FAMILY PROTEIN (AFU_ORTHOLOGUE AFUA_8G06820)"/>
    <property type="match status" value="1"/>
</dbReference>
<accession>A0A2N6JZC6</accession>
<reference evidence="20 21" key="1">
    <citation type="submission" date="2017-08" db="EMBL/GenBank/DDBJ databases">
        <title>Genomes of Fischerella (Mastigocladus) sp. strains.</title>
        <authorList>
            <person name="Miller S.R."/>
        </authorList>
    </citation>
    <scope>NUCLEOTIDE SEQUENCE [LARGE SCALE GENOMIC DNA]</scope>
    <source>
        <strain evidence="20 21">CCMEE 5323</strain>
    </source>
</reference>
<evidence type="ECO:0000256" key="14">
    <source>
        <dbReference type="ARBA" id="ARBA00049886"/>
    </source>
</evidence>
<dbReference type="Pfam" id="PF01872">
    <property type="entry name" value="RibD_C"/>
    <property type="match status" value="1"/>
</dbReference>
<dbReference type="UniPathway" id="UPA00275">
    <property type="reaction ID" value="UER00401"/>
</dbReference>
<comment type="caution">
    <text evidence="20">The sequence shown here is derived from an EMBL/GenBank/DDBJ whole genome shotgun (WGS) entry which is preliminary data.</text>
</comment>
<feature type="binding site" evidence="17">
    <location>
        <position position="214"/>
    </location>
    <ligand>
        <name>NADP(+)</name>
        <dbReference type="ChEBI" id="CHEBI:58349"/>
    </ligand>
</feature>